<keyword evidence="1" id="KW-1133">Transmembrane helix</keyword>
<dbReference type="AlphaFoldDB" id="A0A1H1H3H6"/>
<feature type="transmembrane region" description="Helical" evidence="1">
    <location>
        <begin position="67"/>
        <end position="96"/>
    </location>
</feature>
<evidence type="ECO:0000313" key="2">
    <source>
        <dbReference type="EMBL" id="SDR19990.1"/>
    </source>
</evidence>
<evidence type="ECO:0000256" key="1">
    <source>
        <dbReference type="SAM" id="Phobius"/>
    </source>
</evidence>
<organism evidence="2 3">
    <name type="scientific">Natronobacterium texcoconense</name>
    <dbReference type="NCBI Taxonomy" id="1095778"/>
    <lineage>
        <taxon>Archaea</taxon>
        <taxon>Methanobacteriati</taxon>
        <taxon>Methanobacteriota</taxon>
        <taxon>Stenosarchaea group</taxon>
        <taxon>Halobacteria</taxon>
        <taxon>Halobacteriales</taxon>
        <taxon>Natrialbaceae</taxon>
        <taxon>Natronobacterium</taxon>
    </lineage>
</organism>
<feature type="transmembrane region" description="Helical" evidence="1">
    <location>
        <begin position="7"/>
        <end position="27"/>
    </location>
</feature>
<gene>
    <name evidence="2" type="ORF">SAMN04489842_2773</name>
</gene>
<sequence length="108" mass="11554">MSSRTTAARGIVVLTVVGLVGVLLYYLPQPGYGPFRLVLFGLIAGAAVLGGIGVVRRRPAFTIGGIVGLFLLGFWQAVLSVFIFPAIGLFLLALLLDYDAYDRTARPR</sequence>
<accession>A0A1H1H3H6</accession>
<dbReference type="Proteomes" id="UP000198848">
    <property type="component" value="Unassembled WGS sequence"/>
</dbReference>
<evidence type="ECO:0000313" key="3">
    <source>
        <dbReference type="Proteomes" id="UP000198848"/>
    </source>
</evidence>
<keyword evidence="1" id="KW-0812">Transmembrane</keyword>
<reference evidence="3" key="1">
    <citation type="submission" date="2016-10" db="EMBL/GenBank/DDBJ databases">
        <authorList>
            <person name="Varghese N."/>
            <person name="Submissions S."/>
        </authorList>
    </citation>
    <scope>NUCLEOTIDE SEQUENCE [LARGE SCALE GENOMIC DNA]</scope>
    <source>
        <strain evidence="3">DSM 24767</strain>
    </source>
</reference>
<dbReference type="RefSeq" id="WP_139169294.1">
    <property type="nucleotide sequence ID" value="NZ_FNLC01000002.1"/>
</dbReference>
<name>A0A1H1H3H6_NATTX</name>
<protein>
    <submittedName>
        <fullName evidence="2">Uncharacterized protein</fullName>
    </submittedName>
</protein>
<keyword evidence="1" id="KW-0472">Membrane</keyword>
<proteinExistence type="predicted"/>
<dbReference type="EMBL" id="FNLC01000002">
    <property type="protein sequence ID" value="SDR19990.1"/>
    <property type="molecule type" value="Genomic_DNA"/>
</dbReference>
<keyword evidence="3" id="KW-1185">Reference proteome</keyword>
<feature type="transmembrane region" description="Helical" evidence="1">
    <location>
        <begin position="33"/>
        <end position="55"/>
    </location>
</feature>